<evidence type="ECO:0000313" key="4">
    <source>
        <dbReference type="EMBL" id="WSD15921.1"/>
    </source>
</evidence>
<name>A0ABZ1HF30_STRPH</name>
<evidence type="ECO:0000256" key="1">
    <source>
        <dbReference type="ARBA" id="ARBA00023125"/>
    </source>
</evidence>
<evidence type="ECO:0000259" key="3">
    <source>
        <dbReference type="Pfam" id="PF07282"/>
    </source>
</evidence>
<evidence type="ECO:0000256" key="2">
    <source>
        <dbReference type="SAM" id="MobiDB-lite"/>
    </source>
</evidence>
<dbReference type="RefSeq" id="WP_326759812.1">
    <property type="nucleotide sequence ID" value="NZ_CP109135.1"/>
</dbReference>
<dbReference type="EMBL" id="CP109135">
    <property type="protein sequence ID" value="WSD15921.1"/>
    <property type="molecule type" value="Genomic_DNA"/>
</dbReference>
<organism evidence="4 5">
    <name type="scientific">Streptomyces phaeochromogenes</name>
    <dbReference type="NCBI Taxonomy" id="1923"/>
    <lineage>
        <taxon>Bacteria</taxon>
        <taxon>Bacillati</taxon>
        <taxon>Actinomycetota</taxon>
        <taxon>Actinomycetes</taxon>
        <taxon>Kitasatosporales</taxon>
        <taxon>Streptomycetaceae</taxon>
        <taxon>Streptomyces</taxon>
        <taxon>Streptomyces phaeochromogenes group</taxon>
    </lineage>
</organism>
<keyword evidence="5" id="KW-1185">Reference proteome</keyword>
<proteinExistence type="predicted"/>
<dbReference type="Proteomes" id="UP001340816">
    <property type="component" value="Chromosome"/>
</dbReference>
<accession>A0ABZ1HF30</accession>
<reference evidence="4 5" key="1">
    <citation type="submission" date="2022-10" db="EMBL/GenBank/DDBJ databases">
        <title>The complete genomes of actinobacterial strains from the NBC collection.</title>
        <authorList>
            <person name="Joergensen T.S."/>
            <person name="Alvarez Arevalo M."/>
            <person name="Sterndorff E.B."/>
            <person name="Faurdal D."/>
            <person name="Vuksanovic O."/>
            <person name="Mourched A.-S."/>
            <person name="Charusanti P."/>
            <person name="Shaw S."/>
            <person name="Blin K."/>
            <person name="Weber T."/>
        </authorList>
    </citation>
    <scope>NUCLEOTIDE SEQUENCE [LARGE SCALE GENOMIC DNA]</scope>
    <source>
        <strain evidence="4 5">NBC 01752</strain>
    </source>
</reference>
<feature type="region of interest" description="Disordered" evidence="2">
    <location>
        <begin position="553"/>
        <end position="694"/>
    </location>
</feature>
<feature type="domain" description="Cas12f1-like TNB" evidence="3">
    <location>
        <begin position="449"/>
        <end position="518"/>
    </location>
</feature>
<gene>
    <name evidence="4" type="ORF">OHB35_23210</name>
</gene>
<dbReference type="Pfam" id="PF07282">
    <property type="entry name" value="Cas12f1-like_TNB"/>
    <property type="match status" value="1"/>
</dbReference>
<evidence type="ECO:0000313" key="5">
    <source>
        <dbReference type="Proteomes" id="UP001340816"/>
    </source>
</evidence>
<dbReference type="InterPro" id="IPR010095">
    <property type="entry name" value="Cas12f1-like_TNB"/>
</dbReference>
<protein>
    <submittedName>
        <fullName evidence="4">Transposase</fullName>
    </submittedName>
</protein>
<keyword evidence="1" id="KW-0238">DNA-binding</keyword>
<sequence>MRRKIQLGEGETERVACASASAFRALDTVTGEAWGAEALAERVGWLTSLVETLCTGVTSAHWNRPDLAQLASGTGFSGARLPSNAWMAVRTLGWGAVVPDGLYLPDRVRRVAEEQAGRALRSAWWRSEITDAVLATWPTGPDADPLRRTEAQWAALRGACPDGQAVAASVLRGRTRQVVAFQTAYGRLPADVCALEGAPGGGRQVVLAAADKQLSTLTRCEDDPAHFAVLTVRLPVRPDPRTRADWRLTVIRFRLPPTVPQTAALHVPTLRLHGGRLRLDVAFTTAAPRTRPGGHTRAVAFDYGLNTLLTGGALTLAGDAQPTVLADGRPVFFRPDGILAKADRLRTLGEHLWTKTAHLQSLVDGRAVGGQWPESLTEAKLAVLKAEHTAVSRRRTQLNEQLARAAARFMVETARAANATVIYLEDLRDMEARGKGRTLNTRLSSSVRGQIVTHTRHQAAVYGIAVVIVPARGTSKYCPRCLSVFRHHAAPNRPKPGWKWATCPNAACGYSADRDVAAWQRIGARGLTHQHLTVLGRSSGTYVIHRTVQELDLPVRHTPHPGTVPSGRPQPRAVADRTKSGPTENRPVPRQRRRVPAPPGISAARTAAGSGGKRPAGRKPQSPRRHPQWRGWRQAPHTMSTPTRHQPRGARLGAGFHLHTHASPVTPRARPSGQPRSFSQDRSRAETPAPPRKT</sequence>
<feature type="compositionally biased region" description="Basic residues" evidence="2">
    <location>
        <begin position="615"/>
        <end position="628"/>
    </location>
</feature>